<evidence type="ECO:0000259" key="2">
    <source>
        <dbReference type="SMART" id="SM00331"/>
    </source>
</evidence>
<protein>
    <submittedName>
        <fullName evidence="3">Stage II sporulation protein E (SpoIIE)</fullName>
    </submittedName>
</protein>
<dbReference type="AlphaFoldDB" id="A0A5C6F9H7"/>
<comment type="caution">
    <text evidence="3">The sequence shown here is derived from an EMBL/GenBank/DDBJ whole genome shotgun (WGS) entry which is preliminary data.</text>
</comment>
<dbReference type="InterPro" id="IPR001932">
    <property type="entry name" value="PPM-type_phosphatase-like_dom"/>
</dbReference>
<dbReference type="InterPro" id="IPR036457">
    <property type="entry name" value="PPM-type-like_dom_sf"/>
</dbReference>
<dbReference type="Pfam" id="PF07228">
    <property type="entry name" value="SpoIIE"/>
    <property type="match status" value="1"/>
</dbReference>
<dbReference type="InterPro" id="IPR052016">
    <property type="entry name" value="Bact_Sigma-Reg"/>
</dbReference>
<dbReference type="Gene3D" id="3.60.40.10">
    <property type="entry name" value="PPM-type phosphatase domain"/>
    <property type="match status" value="1"/>
</dbReference>
<evidence type="ECO:0000313" key="4">
    <source>
        <dbReference type="Proteomes" id="UP000317977"/>
    </source>
</evidence>
<name>A0A5C6F9H7_9BACT</name>
<dbReference type="EMBL" id="SJPX01000001">
    <property type="protein sequence ID" value="TWU58403.1"/>
    <property type="molecule type" value="Genomic_DNA"/>
</dbReference>
<dbReference type="GO" id="GO:0016791">
    <property type="term" value="F:phosphatase activity"/>
    <property type="evidence" value="ECO:0007669"/>
    <property type="project" value="TreeGrafter"/>
</dbReference>
<dbReference type="PANTHER" id="PTHR43156">
    <property type="entry name" value="STAGE II SPORULATION PROTEIN E-RELATED"/>
    <property type="match status" value="1"/>
</dbReference>
<dbReference type="SMART" id="SM00331">
    <property type="entry name" value="PP2C_SIG"/>
    <property type="match status" value="1"/>
</dbReference>
<evidence type="ECO:0000256" key="1">
    <source>
        <dbReference type="ARBA" id="ARBA00022801"/>
    </source>
</evidence>
<dbReference type="SUPFAM" id="SSF81606">
    <property type="entry name" value="PP2C-like"/>
    <property type="match status" value="1"/>
</dbReference>
<dbReference type="PANTHER" id="PTHR43156:SF2">
    <property type="entry name" value="STAGE II SPORULATION PROTEIN E"/>
    <property type="match status" value="1"/>
</dbReference>
<evidence type="ECO:0000313" key="3">
    <source>
        <dbReference type="EMBL" id="TWU58403.1"/>
    </source>
</evidence>
<dbReference type="RefSeq" id="WP_146533139.1">
    <property type="nucleotide sequence ID" value="NZ_SJPX01000001.1"/>
</dbReference>
<organism evidence="3 4">
    <name type="scientific">Rubripirellula reticaptiva</name>
    <dbReference type="NCBI Taxonomy" id="2528013"/>
    <lineage>
        <taxon>Bacteria</taxon>
        <taxon>Pseudomonadati</taxon>
        <taxon>Planctomycetota</taxon>
        <taxon>Planctomycetia</taxon>
        <taxon>Pirellulales</taxon>
        <taxon>Pirellulaceae</taxon>
        <taxon>Rubripirellula</taxon>
    </lineage>
</organism>
<sequence>MPQQSSDSSVSHQRMQCMEVWGGNRQVDRYLATPGLEAWIYSQPHEQAPGGGDVYYISSCASGRITRILLADVSGHGVDASKLAVGLRELMRRNINIIQQKRFVAEMNQQFAELASNHQFATAVVCSFFSPTRRLTLCNAGHPEPLCLQQQDGQWTSISQPSEARELSDFPLGVIDEASYTQTVLTLSDGDLVLLFSDAFVESVDANGDILGADGLLSIIRGLESDQPDRFIPALNDAIRAENPSNLSDDDATVLLIRATGKRTSVKNNLLAPFRLLRPARDRTELST</sequence>
<dbReference type="Proteomes" id="UP000317977">
    <property type="component" value="Unassembled WGS sequence"/>
</dbReference>
<proteinExistence type="predicted"/>
<keyword evidence="1" id="KW-0378">Hydrolase</keyword>
<keyword evidence="4" id="KW-1185">Reference proteome</keyword>
<dbReference type="OrthoDB" id="9811749at2"/>
<reference evidence="3 4" key="1">
    <citation type="submission" date="2019-02" db="EMBL/GenBank/DDBJ databases">
        <title>Deep-cultivation of Planctomycetes and their phenomic and genomic characterization uncovers novel biology.</title>
        <authorList>
            <person name="Wiegand S."/>
            <person name="Jogler M."/>
            <person name="Boedeker C."/>
            <person name="Pinto D."/>
            <person name="Vollmers J."/>
            <person name="Rivas-Marin E."/>
            <person name="Kohn T."/>
            <person name="Peeters S.H."/>
            <person name="Heuer A."/>
            <person name="Rast P."/>
            <person name="Oberbeckmann S."/>
            <person name="Bunk B."/>
            <person name="Jeske O."/>
            <person name="Meyerdierks A."/>
            <person name="Storesund J.E."/>
            <person name="Kallscheuer N."/>
            <person name="Luecker S."/>
            <person name="Lage O.M."/>
            <person name="Pohl T."/>
            <person name="Merkel B.J."/>
            <person name="Hornburger P."/>
            <person name="Mueller R.-W."/>
            <person name="Bruemmer F."/>
            <person name="Labrenz M."/>
            <person name="Spormann A.M."/>
            <person name="Op Den Camp H."/>
            <person name="Overmann J."/>
            <person name="Amann R."/>
            <person name="Jetten M.S.M."/>
            <person name="Mascher T."/>
            <person name="Medema M.H."/>
            <person name="Devos D.P."/>
            <person name="Kaster A.-K."/>
            <person name="Ovreas L."/>
            <person name="Rohde M."/>
            <person name="Galperin M.Y."/>
            <person name="Jogler C."/>
        </authorList>
    </citation>
    <scope>NUCLEOTIDE SEQUENCE [LARGE SCALE GENOMIC DNA]</scope>
    <source>
        <strain evidence="3 4">Poly59</strain>
    </source>
</reference>
<accession>A0A5C6F9H7</accession>
<gene>
    <name evidence="3" type="ORF">Poly59_13140</name>
</gene>
<feature type="domain" description="PPM-type phosphatase" evidence="2">
    <location>
        <begin position="36"/>
        <end position="259"/>
    </location>
</feature>